<dbReference type="GO" id="GO:0016407">
    <property type="term" value="F:acetyltransferase activity"/>
    <property type="evidence" value="ECO:0007669"/>
    <property type="project" value="InterPro"/>
</dbReference>
<reference evidence="3" key="1">
    <citation type="submission" date="2021-03" db="EMBL/GenBank/DDBJ databases">
        <title>novel species isolated from a fishpond in China.</title>
        <authorList>
            <person name="Lu H."/>
            <person name="Cai Z."/>
        </authorList>
    </citation>
    <scope>NUCLEOTIDE SEQUENCE</scope>
    <source>
        <strain evidence="3">JCM 30855</strain>
    </source>
</reference>
<dbReference type="EMBL" id="JAFKCV010000004">
    <property type="protein sequence ID" value="MBN7825448.1"/>
    <property type="molecule type" value="Genomic_DNA"/>
</dbReference>
<dbReference type="InterPro" id="IPR001447">
    <property type="entry name" value="Arylamine_N-AcTrfase"/>
</dbReference>
<evidence type="ECO:0000313" key="4">
    <source>
        <dbReference type="Proteomes" id="UP000664654"/>
    </source>
</evidence>
<comment type="caution">
    <text evidence="3">The sequence shown here is derived from an EMBL/GenBank/DDBJ whole genome shotgun (WGS) entry which is preliminary data.</text>
</comment>
<protein>
    <submittedName>
        <fullName evidence="3">Arylamine N-acetyltransferase</fullName>
    </submittedName>
</protein>
<dbReference type="Gene3D" id="2.40.128.150">
    <property type="entry name" value="Cysteine proteinases"/>
    <property type="match status" value="1"/>
</dbReference>
<evidence type="ECO:0000313" key="3">
    <source>
        <dbReference type="EMBL" id="MBN7825448.1"/>
    </source>
</evidence>
<organism evidence="3 4">
    <name type="scientific">Bowmanella dokdonensis</name>
    <dbReference type="NCBI Taxonomy" id="751969"/>
    <lineage>
        <taxon>Bacteria</taxon>
        <taxon>Pseudomonadati</taxon>
        <taxon>Pseudomonadota</taxon>
        <taxon>Gammaproteobacteria</taxon>
        <taxon>Alteromonadales</taxon>
        <taxon>Alteromonadaceae</taxon>
        <taxon>Bowmanella</taxon>
    </lineage>
</organism>
<proteinExistence type="inferred from homology"/>
<comment type="similarity">
    <text evidence="1 2">Belongs to the arylamine N-acetyltransferase family.</text>
</comment>
<dbReference type="Proteomes" id="UP000664654">
    <property type="component" value="Unassembled WGS sequence"/>
</dbReference>
<name>A0A939IMM2_9ALTE</name>
<dbReference type="SUPFAM" id="SSF54001">
    <property type="entry name" value="Cysteine proteinases"/>
    <property type="match status" value="1"/>
</dbReference>
<evidence type="ECO:0000256" key="1">
    <source>
        <dbReference type="ARBA" id="ARBA00006547"/>
    </source>
</evidence>
<dbReference type="AlphaFoldDB" id="A0A939IMM2"/>
<dbReference type="PANTHER" id="PTHR11786">
    <property type="entry name" value="N-HYDROXYARYLAMINE O-ACETYLTRANSFERASE"/>
    <property type="match status" value="1"/>
</dbReference>
<dbReference type="RefSeq" id="WP_206573555.1">
    <property type="nucleotide sequence ID" value="NZ_JAFKCV010000004.1"/>
</dbReference>
<keyword evidence="4" id="KW-1185">Reference proteome</keyword>
<evidence type="ECO:0000256" key="2">
    <source>
        <dbReference type="RuleBase" id="RU003452"/>
    </source>
</evidence>
<gene>
    <name evidence="3" type="ORF">J0A66_09465</name>
</gene>
<dbReference type="PRINTS" id="PR01543">
    <property type="entry name" value="ANATRNSFRASE"/>
</dbReference>
<sequence>MTQQFDQRQYLLRIGYSGVLAPTLEVVSELVARHTRSIPFENLSSFMGQRVGLDPSELQQKMLHDGRGGYCYEQNGLFRMMLESLGLKVEGLAARVLWNADPAVMPAISHMLLKTHIEGQPYLFDVGFGVQTPTAPLRLVTGTQQMTPHGLYRLSESSGEYLLEADIAGKWVAVYRFDLKPRYPADYQMFNWYVSTHPESVFVKNLVAAKVVPGARYTLRNNELSIYPNGGPKQRKTLQNPAEIAHKLTSLFAIRLPHNPGLMVALERLCQSATVI</sequence>
<dbReference type="Gene3D" id="3.30.2140.10">
    <property type="entry name" value="Arylamine N-acetyltransferase"/>
    <property type="match status" value="1"/>
</dbReference>
<dbReference type="Pfam" id="PF00797">
    <property type="entry name" value="Acetyltransf_2"/>
    <property type="match status" value="1"/>
</dbReference>
<accession>A0A939IMM2</accession>
<dbReference type="InterPro" id="IPR038765">
    <property type="entry name" value="Papain-like_cys_pep_sf"/>
</dbReference>
<dbReference type="PANTHER" id="PTHR11786:SF0">
    <property type="entry name" value="ARYLAMINE N-ACETYLTRANSFERASE 4-RELATED"/>
    <property type="match status" value="1"/>
</dbReference>